<dbReference type="InterPro" id="IPR008183">
    <property type="entry name" value="Aldose_1/G6P_1-epimerase"/>
</dbReference>
<protein>
    <recommendedName>
        <fullName evidence="7">glucose-6-phosphate 1-epimerase</fullName>
        <ecNumber evidence="7">5.1.3.15</ecNumber>
    </recommendedName>
</protein>
<comment type="similarity">
    <text evidence="4 7">Belongs to the glucose-6-phosphate 1-epimerase family.</text>
</comment>
<evidence type="ECO:0000313" key="9">
    <source>
        <dbReference type="Proteomes" id="UP001162164"/>
    </source>
</evidence>
<dbReference type="PANTHER" id="PTHR11122:SF13">
    <property type="entry name" value="GLUCOSE-6-PHOSPHATE 1-EPIMERASE"/>
    <property type="match status" value="1"/>
</dbReference>
<comment type="catalytic activity">
    <reaction evidence="2">
        <text>alpha-D-galactose = beta-D-galactose</text>
        <dbReference type="Rhea" id="RHEA:28675"/>
        <dbReference type="ChEBI" id="CHEBI:27667"/>
        <dbReference type="ChEBI" id="CHEBI:28061"/>
        <dbReference type="EC" id="5.1.3.3"/>
    </reaction>
    <physiologicalReaction direction="right-to-left" evidence="2">
        <dbReference type="Rhea" id="RHEA:28677"/>
    </physiologicalReaction>
</comment>
<comment type="catalytic activity">
    <reaction evidence="1">
        <text>alpha-D-glucose 6-phosphate = beta-D-glucose 6-phosphate</text>
        <dbReference type="Rhea" id="RHEA:16249"/>
        <dbReference type="ChEBI" id="CHEBI:58225"/>
        <dbReference type="ChEBI" id="CHEBI:58247"/>
        <dbReference type="EC" id="5.1.3.15"/>
    </reaction>
</comment>
<accession>A0ABQ9IVH9</accession>
<dbReference type="SUPFAM" id="SSF74650">
    <property type="entry name" value="Galactose mutarotase-like"/>
    <property type="match status" value="1"/>
</dbReference>
<organism evidence="8 9">
    <name type="scientific">Molorchus minor</name>
    <dbReference type="NCBI Taxonomy" id="1323400"/>
    <lineage>
        <taxon>Eukaryota</taxon>
        <taxon>Metazoa</taxon>
        <taxon>Ecdysozoa</taxon>
        <taxon>Arthropoda</taxon>
        <taxon>Hexapoda</taxon>
        <taxon>Insecta</taxon>
        <taxon>Pterygota</taxon>
        <taxon>Neoptera</taxon>
        <taxon>Endopterygota</taxon>
        <taxon>Coleoptera</taxon>
        <taxon>Polyphaga</taxon>
        <taxon>Cucujiformia</taxon>
        <taxon>Chrysomeloidea</taxon>
        <taxon>Cerambycidae</taxon>
        <taxon>Lamiinae</taxon>
        <taxon>Monochamini</taxon>
        <taxon>Molorchus</taxon>
    </lineage>
</organism>
<comment type="function">
    <text evidence="6">Mutarotase that catalyzes the interconversion of beta-D-galactose and alpha-D-galactose during galactose metabolism. Beta-D-galactose is metabolized in the liver into glucose 1-phosphate, the primary metabolic fuel, by the action of four enzymes that constitute the Leloir pathway: GALM, GALK1 (galactokinase), GALT (galactose-1-phosphate uridylyltransferase) and GALE (UDP-galactose-4'-epimerase). Involved in the maintenance of the equilibrium between the beta- and alpha-anomers of galactose, therefore ensuring a sufficient supply of the alpha-anomer for GALK1. Also active on D-glucose although shows a preference for galactose over glucose.</text>
</comment>
<comment type="caution">
    <text evidence="8">The sequence shown here is derived from an EMBL/GenBank/DDBJ whole genome shotgun (WGS) entry which is preliminary data.</text>
</comment>
<evidence type="ECO:0000256" key="1">
    <source>
        <dbReference type="ARBA" id="ARBA00001096"/>
    </source>
</evidence>
<dbReference type="EMBL" id="JAPWTJ010002263">
    <property type="protein sequence ID" value="KAJ8966944.1"/>
    <property type="molecule type" value="Genomic_DNA"/>
</dbReference>
<dbReference type="PIRSF" id="PIRSF016020">
    <property type="entry name" value="PHexose_mutarotase"/>
    <property type="match status" value="1"/>
</dbReference>
<dbReference type="PANTHER" id="PTHR11122">
    <property type="entry name" value="APOSPORY-ASSOCIATED PROTEIN C-RELATED"/>
    <property type="match status" value="1"/>
</dbReference>
<evidence type="ECO:0000256" key="7">
    <source>
        <dbReference type="PIRNR" id="PIRNR016020"/>
    </source>
</evidence>
<proteinExistence type="inferred from homology"/>
<keyword evidence="5 7" id="KW-0413">Isomerase</keyword>
<evidence type="ECO:0000256" key="4">
    <source>
        <dbReference type="ARBA" id="ARBA00005866"/>
    </source>
</evidence>
<reference evidence="8" key="1">
    <citation type="journal article" date="2023" name="Insect Mol. Biol.">
        <title>Genome sequencing provides insights into the evolution of gene families encoding plant cell wall-degrading enzymes in longhorned beetles.</title>
        <authorList>
            <person name="Shin N.R."/>
            <person name="Okamura Y."/>
            <person name="Kirsch R."/>
            <person name="Pauchet Y."/>
        </authorList>
    </citation>
    <scope>NUCLEOTIDE SEQUENCE</scope>
    <source>
        <strain evidence="8">MMC_N1</strain>
    </source>
</reference>
<keyword evidence="9" id="KW-1185">Reference proteome</keyword>
<gene>
    <name evidence="8" type="ORF">NQ317_009034</name>
</gene>
<evidence type="ECO:0000313" key="8">
    <source>
        <dbReference type="EMBL" id="KAJ8966944.1"/>
    </source>
</evidence>
<evidence type="ECO:0000256" key="2">
    <source>
        <dbReference type="ARBA" id="ARBA00001712"/>
    </source>
</evidence>
<dbReference type="InterPro" id="IPR014718">
    <property type="entry name" value="GH-type_carb-bd"/>
</dbReference>
<name>A0ABQ9IVH9_9CUCU</name>
<dbReference type="Gene3D" id="2.70.98.10">
    <property type="match status" value="1"/>
</dbReference>
<dbReference type="InterPro" id="IPR025532">
    <property type="entry name" value="G6P_1-epimerase"/>
</dbReference>
<dbReference type="InterPro" id="IPR011013">
    <property type="entry name" value="Gal_mutarotase_sf_dom"/>
</dbReference>
<evidence type="ECO:0000256" key="6">
    <source>
        <dbReference type="ARBA" id="ARBA00045743"/>
    </source>
</evidence>
<evidence type="ECO:0000256" key="5">
    <source>
        <dbReference type="ARBA" id="ARBA00023235"/>
    </source>
</evidence>
<evidence type="ECO:0000256" key="3">
    <source>
        <dbReference type="ARBA" id="ARBA00004947"/>
    </source>
</evidence>
<sequence length="264" mass="31039">MLYENETVFLNRDDYTTCTINLHGATVTSWRFEDEEQLYVGRRACLSGLNHLRGGISFVFPKFDEWFFGPPHGFARNMPWKLDEGPVVMDSRDVYAQFSVSNDDFTESMWNFKFKITYKIILLEKRLSLEISIDNVSEYFPFEFCFLHHSLFKVPDVTKCEVTGFKDHFYKDELKKTNEYFLEDRDIVTISKWTDDIYIDVVEKVVVAHVMNDLKLEIGPGISENVNLWNPYDKCPQVFSPRFTNNSRLKLPMGTLPLEFHSLE</sequence>
<comment type="pathway">
    <text evidence="3">Carbohydrate metabolism; galactose metabolism.</text>
</comment>
<dbReference type="Proteomes" id="UP001162164">
    <property type="component" value="Unassembled WGS sequence"/>
</dbReference>
<dbReference type="Pfam" id="PF01263">
    <property type="entry name" value="Aldose_epim"/>
    <property type="match status" value="1"/>
</dbReference>
<dbReference type="EC" id="5.1.3.15" evidence="7"/>